<dbReference type="EMBL" id="JAAMOZ010000002">
    <property type="protein sequence ID" value="NIH58097.1"/>
    <property type="molecule type" value="Genomic_DNA"/>
</dbReference>
<organism evidence="1 2">
    <name type="scientific">Brooklawnia cerclae</name>
    <dbReference type="NCBI Taxonomy" id="349934"/>
    <lineage>
        <taxon>Bacteria</taxon>
        <taxon>Bacillati</taxon>
        <taxon>Actinomycetota</taxon>
        <taxon>Actinomycetes</taxon>
        <taxon>Propionibacteriales</taxon>
        <taxon>Propionibacteriaceae</taxon>
        <taxon>Brooklawnia</taxon>
    </lineage>
</organism>
<comment type="caution">
    <text evidence="1">The sequence shown here is derived from an EMBL/GenBank/DDBJ whole genome shotgun (WGS) entry which is preliminary data.</text>
</comment>
<gene>
    <name evidence="1" type="ORF">FB473_002789</name>
</gene>
<dbReference type="RefSeq" id="WP_167169808.1">
    <property type="nucleotide sequence ID" value="NZ_BAAAOO010000006.1"/>
</dbReference>
<evidence type="ECO:0008006" key="3">
    <source>
        <dbReference type="Google" id="ProtNLM"/>
    </source>
</evidence>
<evidence type="ECO:0000313" key="2">
    <source>
        <dbReference type="Proteomes" id="UP000749311"/>
    </source>
</evidence>
<name>A0ABX0SI69_9ACTN</name>
<protein>
    <recommendedName>
        <fullName evidence="3">Zorya protein ZorC EH domain-containing protein</fullName>
    </recommendedName>
</protein>
<dbReference type="Proteomes" id="UP000749311">
    <property type="component" value="Unassembled WGS sequence"/>
</dbReference>
<proteinExistence type="predicted"/>
<sequence length="613" mass="69549">MASQLETPRPHSWPTFGMEPLDASYVNRLIDYVDGRLDQADHRMLLLLKCMLASDLPPALHNRATEAVLGFRYSVLEPGHDSMTLWTESHQLATATAEYLAGQMLEDQIFRNDGRSGARHKRAAHARLLQWLSDRFRFGFSEWLSSDYYAYNAGTLALLIDHARDEALVRRASMVLDLLLTDVALHSFRGQFVPSMGRGSLEAICHPETSEIVPVWHSAFETADEDDPEPDYDQLSSLFVTRRRYETPAAVRETALDQPVRRVLTSQGLDADEVRDELRAHPEYPRSQGMDLVAFWWAQQAITRPETIVESVRALRALDLDGNRTLAPMRRFCRVPDRLLVPTLNTLNPVTQGAALQRANVQTVTTANYLLSSVQRYHPGEFGDQQHIWHATLPGDIQVFGTHPGSTELTREGRPASPGHWVGNGINPDVAQHHNVLLALYDLRARKGMLEGPRHELVHIHFPFVPFDQTRLGSTWVAGRRDDSYIGILGTHSFEQISETEIVQRGVNTGYAVVLGDDEEYTSFASFLRQLKQYRVRLDGKRLTLTSPYGRFELVWKGDFRVNSRLIDSWYPHYDSIHVRSARNPGRLTINGTTQRLALDWGMSLRESSPLEE</sequence>
<accession>A0ABX0SI69</accession>
<evidence type="ECO:0000313" key="1">
    <source>
        <dbReference type="EMBL" id="NIH58097.1"/>
    </source>
</evidence>
<reference evidence="1 2" key="1">
    <citation type="submission" date="2020-02" db="EMBL/GenBank/DDBJ databases">
        <title>Sequencing the genomes of 1000 actinobacteria strains.</title>
        <authorList>
            <person name="Klenk H.-P."/>
        </authorList>
    </citation>
    <scope>NUCLEOTIDE SEQUENCE [LARGE SCALE GENOMIC DNA]</scope>
    <source>
        <strain evidence="1 2">DSM 19609</strain>
    </source>
</reference>
<keyword evidence="2" id="KW-1185">Reference proteome</keyword>